<reference evidence="1" key="1">
    <citation type="submission" date="2025-08" db="UniProtKB">
        <authorList>
            <consortium name="RefSeq"/>
        </authorList>
    </citation>
    <scope>IDENTIFICATION</scope>
    <source>
        <tissue evidence="1">Whole insect</tissue>
    </source>
</reference>
<accession>A0A6P7GDQ2</accession>
<sequence>MNRLSSRYLPLLKTTCLHQEYFQSDQRLEKIMEERLITAMPVLFVNLTLSCIEDDVIKVAESLGPLVKQLAEVQKKAKAATENIDECGDNITDIGCVLKVAVDLVRIAGEIPAIIESALAAIEGDIENLIKIFQTCAKDNNHPNAAKILGEIGNCVRA</sequence>
<organism evidence="1">
    <name type="scientific">Diabrotica virgifera virgifera</name>
    <name type="common">western corn rootworm</name>
    <dbReference type="NCBI Taxonomy" id="50390"/>
    <lineage>
        <taxon>Eukaryota</taxon>
        <taxon>Metazoa</taxon>
        <taxon>Ecdysozoa</taxon>
        <taxon>Arthropoda</taxon>
        <taxon>Hexapoda</taxon>
        <taxon>Insecta</taxon>
        <taxon>Pterygota</taxon>
        <taxon>Neoptera</taxon>
        <taxon>Endopterygota</taxon>
        <taxon>Coleoptera</taxon>
        <taxon>Polyphaga</taxon>
        <taxon>Cucujiformia</taxon>
        <taxon>Chrysomeloidea</taxon>
        <taxon>Chrysomelidae</taxon>
        <taxon>Galerucinae</taxon>
        <taxon>Diabroticina</taxon>
        <taxon>Diabroticites</taxon>
        <taxon>Diabrotica</taxon>
    </lineage>
</organism>
<evidence type="ECO:0000313" key="1">
    <source>
        <dbReference type="RefSeq" id="XP_028147619.1"/>
    </source>
</evidence>
<dbReference type="AlphaFoldDB" id="A0A6P7GDQ2"/>
<dbReference type="RefSeq" id="XP_028147619.1">
    <property type="nucleotide sequence ID" value="XM_028291818.1"/>
</dbReference>
<name>A0A6P7GDQ2_DIAVI</name>
<dbReference type="InParanoid" id="A0A6P7GDQ2"/>
<protein>
    <submittedName>
        <fullName evidence="1">Uncharacterized protein LOC114341029</fullName>
    </submittedName>
</protein>
<proteinExistence type="predicted"/>
<gene>
    <name evidence="1" type="primary">LOC114341029</name>
</gene>